<evidence type="ECO:0000259" key="1">
    <source>
        <dbReference type="Pfam" id="PF00485"/>
    </source>
</evidence>
<dbReference type="GO" id="GO:0004849">
    <property type="term" value="F:uridine kinase activity"/>
    <property type="evidence" value="ECO:0007669"/>
    <property type="project" value="UniProtKB-EC"/>
</dbReference>
<evidence type="ECO:0000313" key="4">
    <source>
        <dbReference type="Proteomes" id="UP000076447"/>
    </source>
</evidence>
<comment type="caution">
    <text evidence="2">The sequence shown here is derived from an EMBL/GenBank/DDBJ whole genome shotgun (WGS) entry which is preliminary data.</text>
</comment>
<dbReference type="InterPro" id="IPR006083">
    <property type="entry name" value="PRK/URK"/>
</dbReference>
<protein>
    <submittedName>
        <fullName evidence="2">Uridine kinase</fullName>
        <ecNumber evidence="2">2.7.1.48</ecNumber>
    </submittedName>
</protein>
<organism evidence="2 4">
    <name type="scientific">Oerskovia enterophila</name>
    <dbReference type="NCBI Taxonomy" id="43678"/>
    <lineage>
        <taxon>Bacteria</taxon>
        <taxon>Bacillati</taxon>
        <taxon>Actinomycetota</taxon>
        <taxon>Actinomycetes</taxon>
        <taxon>Micrococcales</taxon>
        <taxon>Cellulomonadaceae</taxon>
        <taxon>Oerskovia</taxon>
    </lineage>
</organism>
<gene>
    <name evidence="2" type="primary">udk</name>
    <name evidence="3" type="ORF">OERS_23110</name>
    <name evidence="2" type="ORF">OJAG_26440</name>
</gene>
<dbReference type="GO" id="GO:0005524">
    <property type="term" value="F:ATP binding"/>
    <property type="evidence" value="ECO:0007669"/>
    <property type="project" value="InterPro"/>
</dbReference>
<dbReference type="OrthoDB" id="3691767at2"/>
<dbReference type="Pfam" id="PF00485">
    <property type="entry name" value="PRK"/>
    <property type="match status" value="1"/>
</dbReference>
<dbReference type="PATRIC" id="fig|43678.3.peg.2766"/>
<dbReference type="AlphaFoldDB" id="A0A163QWD4"/>
<reference evidence="3 5" key="2">
    <citation type="submission" date="2016-06" db="EMBL/GenBank/DDBJ databases">
        <title>Genome sequence of Oerskovia enterophila DSM 43852.</title>
        <authorList>
            <person name="Poehlein A."/>
            <person name="Jag V."/>
            <person name="Bengelsdorf F.R."/>
            <person name="Daniel R."/>
            <person name="Duerre P."/>
        </authorList>
    </citation>
    <scope>NUCLEOTIDE SEQUENCE [LARGE SCALE GENOMIC DNA]</scope>
    <source>
        <strain evidence="3 5">DSM 43852</strain>
    </source>
</reference>
<dbReference type="Proteomes" id="UP000093412">
    <property type="component" value="Unassembled WGS sequence"/>
</dbReference>
<keyword evidence="2" id="KW-0808">Transferase</keyword>
<dbReference type="Gene3D" id="3.40.50.300">
    <property type="entry name" value="P-loop containing nucleotide triphosphate hydrolases"/>
    <property type="match status" value="1"/>
</dbReference>
<dbReference type="Proteomes" id="UP000076447">
    <property type="component" value="Unassembled WGS sequence"/>
</dbReference>
<dbReference type="InterPro" id="IPR027417">
    <property type="entry name" value="P-loop_NTPase"/>
</dbReference>
<proteinExistence type="predicted"/>
<keyword evidence="5" id="KW-1185">Reference proteome</keyword>
<dbReference type="EMBL" id="LRIE01000078">
    <property type="protein sequence ID" value="KZM34609.1"/>
    <property type="molecule type" value="Genomic_DNA"/>
</dbReference>
<sequence>MTNGLFDLPEGTRVPPRRIVLLTGPSGSGKTSLTRRLGLPVVALDDFYRDVDHPDMPHRFGIVDWDSPGSWDAAGALDALLSLATTGHSDVPVYDIPTSRRTGTTHLDVTGSRIVIAEGIFAAELVEACRAEGILADAICLRRPRVMTFWFRLLRDLGESRKPPLTLLRRGWGLLRDEPRLVQGWVDKGCRTASPGQAERDVRALLAG</sequence>
<name>A0A163QWD4_9CELL</name>
<evidence type="ECO:0000313" key="3">
    <source>
        <dbReference type="EMBL" id="OCI30966.1"/>
    </source>
</evidence>
<evidence type="ECO:0000313" key="5">
    <source>
        <dbReference type="Proteomes" id="UP000093412"/>
    </source>
</evidence>
<dbReference type="SUPFAM" id="SSF52540">
    <property type="entry name" value="P-loop containing nucleoside triphosphate hydrolases"/>
    <property type="match status" value="1"/>
</dbReference>
<keyword evidence="2" id="KW-0418">Kinase</keyword>
<dbReference type="STRING" id="43678.OJAG_26440"/>
<reference evidence="2 4" key="1">
    <citation type="submission" date="2016-01" db="EMBL/GenBank/DDBJ databases">
        <title>Genome sequence of Oerskovia enterophila VJag, an agar and cellulose degrading bacterium.</title>
        <authorList>
            <person name="Poehlein A."/>
            <person name="Jag V."/>
            <person name="Bengelsdorf F."/>
            <person name="Duerre P."/>
            <person name="Daniel R."/>
        </authorList>
    </citation>
    <scope>NUCLEOTIDE SEQUENCE [LARGE SCALE GENOMIC DNA]</scope>
    <source>
        <strain evidence="2 4">VJag</strain>
    </source>
</reference>
<accession>A0A163QWD4</accession>
<dbReference type="EC" id="2.7.1.48" evidence="2"/>
<dbReference type="RefSeq" id="WP_068625851.1">
    <property type="nucleotide sequence ID" value="NZ_LRIE01000078.1"/>
</dbReference>
<evidence type="ECO:0000313" key="2">
    <source>
        <dbReference type="EMBL" id="KZM34609.1"/>
    </source>
</evidence>
<feature type="domain" description="Phosphoribulokinase/uridine kinase" evidence="1">
    <location>
        <begin position="20"/>
        <end position="123"/>
    </location>
</feature>
<dbReference type="EMBL" id="MAQA01000025">
    <property type="protein sequence ID" value="OCI30966.1"/>
    <property type="molecule type" value="Genomic_DNA"/>
</dbReference>